<feature type="transmembrane region" description="Helical" evidence="1">
    <location>
        <begin position="6"/>
        <end position="24"/>
    </location>
</feature>
<dbReference type="RefSeq" id="WP_010292279.1">
    <property type="nucleotide sequence ID" value="NZ_CABKRL010000001.1"/>
</dbReference>
<evidence type="ECO:0000313" key="3">
    <source>
        <dbReference type="Proteomes" id="UP000481872"/>
    </source>
</evidence>
<accession>A0A6M0H0C3</accession>
<dbReference type="InterPro" id="IPR009570">
    <property type="entry name" value="Spore_III_AC"/>
</dbReference>
<evidence type="ECO:0000256" key="1">
    <source>
        <dbReference type="SAM" id="Phobius"/>
    </source>
</evidence>
<feature type="transmembrane region" description="Helical" evidence="1">
    <location>
        <begin position="36"/>
        <end position="56"/>
    </location>
</feature>
<sequence>MLDFTLIIKIGVIGIVTIILDKVLKSGGRDDYATMVNFAGIIIILMMITTLVIKLFSSIQTLVNF</sequence>
<dbReference type="InterPro" id="IPR025664">
    <property type="entry name" value="Spore_III_AC/AD"/>
</dbReference>
<keyword evidence="1" id="KW-0472">Membrane</keyword>
<dbReference type="AlphaFoldDB" id="A0A6M0H0C3"/>
<dbReference type="Proteomes" id="UP000481872">
    <property type="component" value="Unassembled WGS sequence"/>
</dbReference>
<protein>
    <submittedName>
        <fullName evidence="2">Stage III sporulation protein AC</fullName>
    </submittedName>
</protein>
<dbReference type="Pfam" id="PF06686">
    <property type="entry name" value="SpoIIIAC"/>
    <property type="match status" value="1"/>
</dbReference>
<gene>
    <name evidence="2" type="primary">spoIIIAC</name>
    <name evidence="2" type="ORF">G3M99_01630</name>
</gene>
<keyword evidence="3" id="KW-1185">Reference proteome</keyword>
<proteinExistence type="predicted"/>
<dbReference type="EMBL" id="JAAGPU010000001">
    <property type="protein sequence ID" value="NEU03574.1"/>
    <property type="molecule type" value="Genomic_DNA"/>
</dbReference>
<dbReference type="NCBIfam" id="TIGR02848">
    <property type="entry name" value="spore_III_AC"/>
    <property type="match status" value="1"/>
</dbReference>
<organism evidence="2 3">
    <name type="scientific">Clostridium senegalense</name>
    <dbReference type="NCBI Taxonomy" id="1465809"/>
    <lineage>
        <taxon>Bacteria</taxon>
        <taxon>Bacillati</taxon>
        <taxon>Bacillota</taxon>
        <taxon>Clostridia</taxon>
        <taxon>Eubacteriales</taxon>
        <taxon>Clostridiaceae</taxon>
        <taxon>Clostridium</taxon>
    </lineage>
</organism>
<reference evidence="2 3" key="1">
    <citation type="submission" date="2020-02" db="EMBL/GenBank/DDBJ databases">
        <title>Genome assembly of a novel Clostridium senegalense strain.</title>
        <authorList>
            <person name="Gupta T.B."/>
            <person name="Jauregui R."/>
            <person name="Maclean P."/>
            <person name="Nawarathana A."/>
            <person name="Brightwell G."/>
        </authorList>
    </citation>
    <scope>NUCLEOTIDE SEQUENCE [LARGE SCALE GENOMIC DNA]</scope>
    <source>
        <strain evidence="2 3">AGRFS4</strain>
    </source>
</reference>
<name>A0A6M0H0C3_9CLOT</name>
<keyword evidence="1" id="KW-0812">Transmembrane</keyword>
<evidence type="ECO:0000313" key="2">
    <source>
        <dbReference type="EMBL" id="NEU03574.1"/>
    </source>
</evidence>
<comment type="caution">
    <text evidence="2">The sequence shown here is derived from an EMBL/GenBank/DDBJ whole genome shotgun (WGS) entry which is preliminary data.</text>
</comment>
<keyword evidence="1" id="KW-1133">Transmembrane helix</keyword>